<dbReference type="PROSITE" id="PS00061">
    <property type="entry name" value="ADH_SHORT"/>
    <property type="match status" value="1"/>
</dbReference>
<comment type="similarity">
    <text evidence="1">Belongs to the short-chain dehydrogenases/reductases (SDR) family.</text>
</comment>
<dbReference type="InterPro" id="IPR020904">
    <property type="entry name" value="Sc_DH/Rdtase_CS"/>
</dbReference>
<sequence>DLSKYEDIQKLIAATLAHFQQVDVLVNNAGFGRLKWLEELDPVADIQAQLQINLIATILVSREILPHMIERRAGHIINMASLGGFVATPTYTIYSASKFGVRGFTEALRREVGVYGIHVTGIYPGGVKTEFKQHTGAARKTGRTTPASLRLEPEEVAQVILKVVNHPRREVIIPWQMRLTVWMNSLFPGIVDWIIENRFTRLERDI</sequence>
<feature type="non-terminal residue" evidence="3">
    <location>
        <position position="1"/>
    </location>
</feature>
<evidence type="ECO:0008006" key="4">
    <source>
        <dbReference type="Google" id="ProtNLM"/>
    </source>
</evidence>
<dbReference type="PRINTS" id="PR00081">
    <property type="entry name" value="GDHRDH"/>
</dbReference>
<dbReference type="InterPro" id="IPR036291">
    <property type="entry name" value="NAD(P)-bd_dom_sf"/>
</dbReference>
<dbReference type="PRINTS" id="PR00080">
    <property type="entry name" value="SDRFAMILY"/>
</dbReference>
<organism evidence="3">
    <name type="scientific">marine sediment metagenome</name>
    <dbReference type="NCBI Taxonomy" id="412755"/>
    <lineage>
        <taxon>unclassified sequences</taxon>
        <taxon>metagenomes</taxon>
        <taxon>ecological metagenomes</taxon>
    </lineage>
</organism>
<dbReference type="PANTHER" id="PTHR44196:SF1">
    <property type="entry name" value="DEHYDROGENASE_REDUCTASE SDR FAMILY MEMBER 7B"/>
    <property type="match status" value="1"/>
</dbReference>
<dbReference type="Gene3D" id="3.40.50.720">
    <property type="entry name" value="NAD(P)-binding Rossmann-like Domain"/>
    <property type="match status" value="1"/>
</dbReference>
<comment type="caution">
    <text evidence="3">The sequence shown here is derived from an EMBL/GenBank/DDBJ whole genome shotgun (WGS) entry which is preliminary data.</text>
</comment>
<dbReference type="GO" id="GO:0016491">
    <property type="term" value="F:oxidoreductase activity"/>
    <property type="evidence" value="ECO:0007669"/>
    <property type="project" value="UniProtKB-KW"/>
</dbReference>
<dbReference type="InterPro" id="IPR002347">
    <property type="entry name" value="SDR_fam"/>
</dbReference>
<dbReference type="AlphaFoldDB" id="X0W0W4"/>
<dbReference type="SUPFAM" id="SSF51735">
    <property type="entry name" value="NAD(P)-binding Rossmann-fold domains"/>
    <property type="match status" value="1"/>
</dbReference>
<dbReference type="EMBL" id="BARS01033969">
    <property type="protein sequence ID" value="GAG16952.1"/>
    <property type="molecule type" value="Genomic_DNA"/>
</dbReference>
<dbReference type="GO" id="GO:0016020">
    <property type="term" value="C:membrane"/>
    <property type="evidence" value="ECO:0007669"/>
    <property type="project" value="TreeGrafter"/>
</dbReference>
<gene>
    <name evidence="3" type="ORF">S01H1_52546</name>
</gene>
<dbReference type="Pfam" id="PF00106">
    <property type="entry name" value="adh_short"/>
    <property type="match status" value="1"/>
</dbReference>
<accession>X0W0W4</accession>
<proteinExistence type="inferred from homology"/>
<protein>
    <recommendedName>
        <fullName evidence="4">Short-chain dehydrogenase/reductase SDR</fullName>
    </recommendedName>
</protein>
<keyword evidence="2" id="KW-0560">Oxidoreductase</keyword>
<name>X0W0W4_9ZZZZ</name>
<evidence type="ECO:0000256" key="1">
    <source>
        <dbReference type="ARBA" id="ARBA00006484"/>
    </source>
</evidence>
<reference evidence="3" key="1">
    <citation type="journal article" date="2014" name="Front. Microbiol.">
        <title>High frequency of phylogenetically diverse reductive dehalogenase-homologous genes in deep subseafloor sedimentary metagenomes.</title>
        <authorList>
            <person name="Kawai M."/>
            <person name="Futagami T."/>
            <person name="Toyoda A."/>
            <person name="Takaki Y."/>
            <person name="Nishi S."/>
            <person name="Hori S."/>
            <person name="Arai W."/>
            <person name="Tsubouchi T."/>
            <person name="Morono Y."/>
            <person name="Uchiyama I."/>
            <person name="Ito T."/>
            <person name="Fujiyama A."/>
            <person name="Inagaki F."/>
            <person name="Takami H."/>
        </authorList>
    </citation>
    <scope>NUCLEOTIDE SEQUENCE</scope>
    <source>
        <strain evidence="3">Expedition CK06-06</strain>
    </source>
</reference>
<evidence type="ECO:0000313" key="3">
    <source>
        <dbReference type="EMBL" id="GAG16952.1"/>
    </source>
</evidence>
<evidence type="ECO:0000256" key="2">
    <source>
        <dbReference type="ARBA" id="ARBA00023002"/>
    </source>
</evidence>
<dbReference type="PANTHER" id="PTHR44196">
    <property type="entry name" value="DEHYDROGENASE/REDUCTASE SDR FAMILY MEMBER 7B"/>
    <property type="match status" value="1"/>
</dbReference>